<gene>
    <name evidence="3" type="ORF">Daura_22135</name>
</gene>
<evidence type="ECO:0000256" key="1">
    <source>
        <dbReference type="SAM" id="MobiDB-lite"/>
    </source>
</evidence>
<keyword evidence="2" id="KW-0472">Membrane</keyword>
<dbReference type="EMBL" id="CP073767">
    <property type="protein sequence ID" value="UWZ58627.1"/>
    <property type="molecule type" value="Genomic_DNA"/>
</dbReference>
<name>A0A9Q9IRU0_9ACTN</name>
<keyword evidence="2" id="KW-0812">Transmembrane</keyword>
<dbReference type="Proteomes" id="UP001058003">
    <property type="component" value="Chromosome"/>
</dbReference>
<feature type="transmembrane region" description="Helical" evidence="2">
    <location>
        <begin position="112"/>
        <end position="130"/>
    </location>
</feature>
<keyword evidence="2" id="KW-1133">Transmembrane helix</keyword>
<proteinExistence type="predicted"/>
<feature type="region of interest" description="Disordered" evidence="1">
    <location>
        <begin position="1"/>
        <end position="38"/>
    </location>
</feature>
<reference evidence="3" key="1">
    <citation type="submission" date="2021-04" db="EMBL/GenBank/DDBJ databases">
        <title>Dactylosporangium aurantiacum NRRL B-8018 full assembly.</title>
        <authorList>
            <person name="Hartkoorn R.C."/>
            <person name="Beaudoing E."/>
            <person name="Hot D."/>
        </authorList>
    </citation>
    <scope>NUCLEOTIDE SEQUENCE</scope>
    <source>
        <strain evidence="3">NRRL B-8018</strain>
    </source>
</reference>
<dbReference type="AlphaFoldDB" id="A0A9Q9IRU0"/>
<feature type="transmembrane region" description="Helical" evidence="2">
    <location>
        <begin position="87"/>
        <end position="106"/>
    </location>
</feature>
<evidence type="ECO:0000256" key="2">
    <source>
        <dbReference type="SAM" id="Phobius"/>
    </source>
</evidence>
<evidence type="ECO:0000313" key="4">
    <source>
        <dbReference type="Proteomes" id="UP001058003"/>
    </source>
</evidence>
<organism evidence="3 4">
    <name type="scientific">Dactylosporangium aurantiacum</name>
    <dbReference type="NCBI Taxonomy" id="35754"/>
    <lineage>
        <taxon>Bacteria</taxon>
        <taxon>Bacillati</taxon>
        <taxon>Actinomycetota</taxon>
        <taxon>Actinomycetes</taxon>
        <taxon>Micromonosporales</taxon>
        <taxon>Micromonosporaceae</taxon>
        <taxon>Dactylosporangium</taxon>
    </lineage>
</organism>
<dbReference type="RefSeq" id="WP_033366746.1">
    <property type="nucleotide sequence ID" value="NZ_CP073767.1"/>
</dbReference>
<accession>A0A9Q9IRU0</accession>
<evidence type="ECO:0000313" key="3">
    <source>
        <dbReference type="EMBL" id="UWZ58627.1"/>
    </source>
</evidence>
<keyword evidence="4" id="KW-1185">Reference proteome</keyword>
<protein>
    <submittedName>
        <fullName evidence="3">Uncharacterized protein</fullName>
    </submittedName>
</protein>
<dbReference type="KEGG" id="daur:Daura_22135"/>
<sequence length="137" mass="14225">MMIWPLPDDADLPGDRRLGGPWTTAGSGADPHSADEGYDTDAAARTVPAGWDAIQLTAEEAVAFARIVQDLSAEEPVAARMVPARRMAALAAAALVWMLLSVLMVALGWAGVLITVVVSAGTATVVALHLRHRAGSS</sequence>